<evidence type="ECO:0000313" key="2">
    <source>
        <dbReference type="EMBL" id="GAN10628.1"/>
    </source>
</evidence>
<dbReference type="AlphaFoldDB" id="A0A0C9N7I9"/>
<protein>
    <submittedName>
        <fullName evidence="2">Uncharacterized protein</fullName>
    </submittedName>
</protein>
<dbReference type="OrthoDB" id="2286658at2759"/>
<feature type="compositionally biased region" description="Polar residues" evidence="1">
    <location>
        <begin position="185"/>
        <end position="197"/>
    </location>
</feature>
<evidence type="ECO:0000313" key="3">
    <source>
        <dbReference type="Proteomes" id="UP000053815"/>
    </source>
</evidence>
<keyword evidence="3" id="KW-1185">Reference proteome</keyword>
<feature type="compositionally biased region" description="Low complexity" evidence="1">
    <location>
        <begin position="59"/>
        <end position="118"/>
    </location>
</feature>
<feature type="region of interest" description="Disordered" evidence="1">
    <location>
        <begin position="50"/>
        <end position="197"/>
    </location>
</feature>
<reference evidence="2" key="1">
    <citation type="submission" date="2014-09" db="EMBL/GenBank/DDBJ databases">
        <title>Draft genome sequence of an oleaginous Mucoromycotina fungus Mucor ambiguus NBRC6742.</title>
        <authorList>
            <person name="Takeda I."/>
            <person name="Yamane N."/>
            <person name="Morita T."/>
            <person name="Tamano K."/>
            <person name="Machida M."/>
            <person name="Baker S."/>
            <person name="Koike H."/>
        </authorList>
    </citation>
    <scope>NUCLEOTIDE SEQUENCE</scope>
    <source>
        <strain evidence="2">NBRC 6742</strain>
    </source>
</reference>
<name>A0A0C9N7I9_9FUNG</name>
<feature type="compositionally biased region" description="Low complexity" evidence="1">
    <location>
        <begin position="135"/>
        <end position="153"/>
    </location>
</feature>
<dbReference type="EMBL" id="DF836667">
    <property type="protein sequence ID" value="GAN10628.1"/>
    <property type="molecule type" value="Genomic_DNA"/>
</dbReference>
<organism evidence="2">
    <name type="scientific">Mucor ambiguus</name>
    <dbReference type="NCBI Taxonomy" id="91626"/>
    <lineage>
        <taxon>Eukaryota</taxon>
        <taxon>Fungi</taxon>
        <taxon>Fungi incertae sedis</taxon>
        <taxon>Mucoromycota</taxon>
        <taxon>Mucoromycotina</taxon>
        <taxon>Mucoromycetes</taxon>
        <taxon>Mucorales</taxon>
        <taxon>Mucorineae</taxon>
        <taxon>Mucoraceae</taxon>
        <taxon>Mucor</taxon>
    </lineage>
</organism>
<gene>
    <name evidence="2" type="ORF">MAM1_0378c10172</name>
</gene>
<sequence length="324" mass="36011">MAQQIEFFLHPPSPVCSASVSNHHGNNVVTSDNNTCILPPVSSLLQCNQRQQQEDPNDLPTLCLPSPSLSSSSSLLEPVEPYSSTLNDNSSSPSLSPFMGSLSLDSPPQLSPQTSPYPAYRLLLPPPTNTRRCRSLSNVSTNSTNSNFSQSSSDMGRRLSDPPIFSDLPPTTEPYTAKRKRGRPPNTSRPQPHQRDSWTFVTPTVWDVKQQTKETEQQDTVHSLQALQHNEQPTQSQMVNKDEDFMVLHWPTSSAATKSKDEIQQQGQNTFTNTTMNTALSMPKKKRGRKPKMQLAGNFCFVWRDLTARRGANKKKPTPAIAKP</sequence>
<dbReference type="Proteomes" id="UP000053815">
    <property type="component" value="Unassembled WGS sequence"/>
</dbReference>
<accession>A0A0C9N7I9</accession>
<evidence type="ECO:0000256" key="1">
    <source>
        <dbReference type="SAM" id="MobiDB-lite"/>
    </source>
</evidence>
<proteinExistence type="predicted"/>